<evidence type="ECO:0008006" key="3">
    <source>
        <dbReference type="Google" id="ProtNLM"/>
    </source>
</evidence>
<comment type="caution">
    <text evidence="1">The sequence shown here is derived from an EMBL/GenBank/DDBJ whole genome shotgun (WGS) entry which is preliminary data.</text>
</comment>
<dbReference type="InterPro" id="IPR037208">
    <property type="entry name" value="Spo0E-like_sf"/>
</dbReference>
<dbReference type="Gene3D" id="4.10.280.10">
    <property type="entry name" value="Helix-loop-helix DNA-binding domain"/>
    <property type="match status" value="1"/>
</dbReference>
<dbReference type="EMBL" id="JAUSUG010000009">
    <property type="protein sequence ID" value="MDQ0255210.1"/>
    <property type="molecule type" value="Genomic_DNA"/>
</dbReference>
<evidence type="ECO:0000313" key="1">
    <source>
        <dbReference type="EMBL" id="MDQ0255210.1"/>
    </source>
</evidence>
<proteinExistence type="predicted"/>
<accession>A0ABT9ZVE3</accession>
<name>A0ABT9ZVE3_9BACI</name>
<keyword evidence="2" id="KW-1185">Reference proteome</keyword>
<sequence length="52" mass="6143">MSIQCEIERKRRELQYIAKLTGLSSKDTLRCSEELDELIIIYQQKIQQAQNS</sequence>
<dbReference type="Proteomes" id="UP001230005">
    <property type="component" value="Unassembled WGS sequence"/>
</dbReference>
<evidence type="ECO:0000313" key="2">
    <source>
        <dbReference type="Proteomes" id="UP001230005"/>
    </source>
</evidence>
<dbReference type="InterPro" id="IPR036638">
    <property type="entry name" value="HLH_DNA-bd_sf"/>
</dbReference>
<dbReference type="InterPro" id="IPR018540">
    <property type="entry name" value="Spo0E-like"/>
</dbReference>
<dbReference type="RefSeq" id="WP_307326154.1">
    <property type="nucleotide sequence ID" value="NZ_JAUSUG010000009.1"/>
</dbReference>
<dbReference type="Pfam" id="PF09388">
    <property type="entry name" value="SpoOE-like"/>
    <property type="match status" value="1"/>
</dbReference>
<organism evidence="1 2">
    <name type="scientific">Evansella vedderi</name>
    <dbReference type="NCBI Taxonomy" id="38282"/>
    <lineage>
        <taxon>Bacteria</taxon>
        <taxon>Bacillati</taxon>
        <taxon>Bacillota</taxon>
        <taxon>Bacilli</taxon>
        <taxon>Bacillales</taxon>
        <taxon>Bacillaceae</taxon>
        <taxon>Evansella</taxon>
    </lineage>
</organism>
<reference evidence="1 2" key="1">
    <citation type="submission" date="2023-07" db="EMBL/GenBank/DDBJ databases">
        <title>Genomic Encyclopedia of Type Strains, Phase IV (KMG-IV): sequencing the most valuable type-strain genomes for metagenomic binning, comparative biology and taxonomic classification.</title>
        <authorList>
            <person name="Goeker M."/>
        </authorList>
    </citation>
    <scope>NUCLEOTIDE SEQUENCE [LARGE SCALE GENOMIC DNA]</scope>
    <source>
        <strain evidence="1 2">DSM 9768</strain>
    </source>
</reference>
<protein>
    <recommendedName>
        <fullName evidence="3">Spo0E like sporulation regulatory protein</fullName>
    </recommendedName>
</protein>
<gene>
    <name evidence="1" type="ORF">J2S74_002592</name>
</gene>
<dbReference type="SUPFAM" id="SSF140500">
    <property type="entry name" value="BAS1536-like"/>
    <property type="match status" value="1"/>
</dbReference>